<evidence type="ECO:0000256" key="4">
    <source>
        <dbReference type="ARBA" id="ARBA00022679"/>
    </source>
</evidence>
<gene>
    <name evidence="13" type="ORF">E9998_02430</name>
</gene>
<dbReference type="GO" id="GO:0046983">
    <property type="term" value="F:protein dimerization activity"/>
    <property type="evidence" value="ECO:0007669"/>
    <property type="project" value="InterPro"/>
</dbReference>
<feature type="transmembrane region" description="Helical" evidence="9">
    <location>
        <begin position="167"/>
        <end position="189"/>
    </location>
</feature>
<evidence type="ECO:0000259" key="12">
    <source>
        <dbReference type="Pfam" id="PF13796"/>
    </source>
</evidence>
<comment type="catalytic activity">
    <reaction evidence="1">
        <text>ATP + protein L-histidine = ADP + protein N-phospho-L-histidine.</text>
        <dbReference type="EC" id="2.7.13.3"/>
    </reaction>
</comment>
<dbReference type="Pfam" id="PF13796">
    <property type="entry name" value="Sensor"/>
    <property type="match status" value="1"/>
</dbReference>
<evidence type="ECO:0000256" key="9">
    <source>
        <dbReference type="SAM" id="Phobius"/>
    </source>
</evidence>
<feature type="domain" description="Putative sensor" evidence="12">
    <location>
        <begin position="14"/>
        <end position="204"/>
    </location>
</feature>
<keyword evidence="9" id="KW-0472">Membrane</keyword>
<keyword evidence="9" id="KW-0812">Transmembrane</keyword>
<evidence type="ECO:0000313" key="14">
    <source>
        <dbReference type="Proteomes" id="UP000305792"/>
    </source>
</evidence>
<accession>A0A4S8PKG4</accession>
<dbReference type="OrthoDB" id="5242012at2"/>
<dbReference type="PANTHER" id="PTHR24421:SF10">
    <property type="entry name" value="NITRATE_NITRITE SENSOR PROTEIN NARQ"/>
    <property type="match status" value="1"/>
</dbReference>
<organism evidence="13 14">
    <name type="scientific">Glycomyces paridis</name>
    <dbReference type="NCBI Taxonomy" id="2126555"/>
    <lineage>
        <taxon>Bacteria</taxon>
        <taxon>Bacillati</taxon>
        <taxon>Actinomycetota</taxon>
        <taxon>Actinomycetes</taxon>
        <taxon>Glycomycetales</taxon>
        <taxon>Glycomycetaceae</taxon>
        <taxon>Glycomyces</taxon>
    </lineage>
</organism>
<dbReference type="Gene3D" id="3.30.565.10">
    <property type="entry name" value="Histidine kinase-like ATPase, C-terminal domain"/>
    <property type="match status" value="1"/>
</dbReference>
<evidence type="ECO:0000256" key="8">
    <source>
        <dbReference type="ARBA" id="ARBA00023012"/>
    </source>
</evidence>
<keyword evidence="14" id="KW-1185">Reference proteome</keyword>
<name>A0A4S8PKG4_9ACTN</name>
<feature type="transmembrane region" description="Helical" evidence="9">
    <location>
        <begin position="37"/>
        <end position="56"/>
    </location>
</feature>
<dbReference type="RefSeq" id="WP_136528126.1">
    <property type="nucleotide sequence ID" value="NZ_STGX01000002.1"/>
</dbReference>
<dbReference type="GO" id="GO:0005524">
    <property type="term" value="F:ATP binding"/>
    <property type="evidence" value="ECO:0007669"/>
    <property type="project" value="UniProtKB-KW"/>
</dbReference>
<dbReference type="EMBL" id="STGX01000002">
    <property type="protein sequence ID" value="THV31253.1"/>
    <property type="molecule type" value="Genomic_DNA"/>
</dbReference>
<evidence type="ECO:0000256" key="2">
    <source>
        <dbReference type="ARBA" id="ARBA00012438"/>
    </source>
</evidence>
<dbReference type="SUPFAM" id="SSF55874">
    <property type="entry name" value="ATPase domain of HSP90 chaperone/DNA topoisomerase II/histidine kinase"/>
    <property type="match status" value="1"/>
</dbReference>
<evidence type="ECO:0000256" key="6">
    <source>
        <dbReference type="ARBA" id="ARBA00022777"/>
    </source>
</evidence>
<dbReference type="GO" id="GO:0016020">
    <property type="term" value="C:membrane"/>
    <property type="evidence" value="ECO:0007669"/>
    <property type="project" value="InterPro"/>
</dbReference>
<keyword evidence="8" id="KW-0902">Two-component regulatory system</keyword>
<dbReference type="GO" id="GO:0000155">
    <property type="term" value="F:phosphorelay sensor kinase activity"/>
    <property type="evidence" value="ECO:0007669"/>
    <property type="project" value="InterPro"/>
</dbReference>
<sequence>MRTTLRQLGVDTGYLLSMFFIALPSFIIGLVGTLLGVGTAVIWIGVPIAAATLFAMRGMAAAGRSMLPAVLRRELPRPRYKRAAEDASALRRFLTVLTDGQSWLNVLWAIAVLPVAIAGFAITIAWWSVTVAALLYPTYTWIIEAATGDSDDGLHYATVWLGWGDSYLARSILAVIGGLIMALTLIPVLRGMALAQGYIGKGMLTSISGFHERIDQLEESRNAATSAEADALRRIERDIHDGPQQRLVGLGMELARVKRQLATNPEAAQETLEAAISQTRETIDELRSLSRGIAPPILTDRGLDAAMAALAARSLVPVELETDLNGRYRASVESTVYFVTAECLTNIAKHSQATKATVSVEDWGDRLVLSVGDNGIGGAHVSKGHGLSGLTDRVKAVEGQWTIDSPDGGPTVIVVEVPCA</sequence>
<evidence type="ECO:0000259" key="10">
    <source>
        <dbReference type="Pfam" id="PF02518"/>
    </source>
</evidence>
<keyword evidence="4" id="KW-0808">Transferase</keyword>
<comment type="caution">
    <text evidence="13">The sequence shown here is derived from an EMBL/GenBank/DDBJ whole genome shotgun (WGS) entry which is preliminary data.</text>
</comment>
<keyword evidence="5" id="KW-0547">Nucleotide-binding</keyword>
<dbReference type="Pfam" id="PF07730">
    <property type="entry name" value="HisKA_3"/>
    <property type="match status" value="1"/>
</dbReference>
<feature type="domain" description="Signal transduction histidine kinase subgroup 3 dimerisation and phosphoacceptor" evidence="11">
    <location>
        <begin position="233"/>
        <end position="296"/>
    </location>
</feature>
<keyword evidence="6 13" id="KW-0418">Kinase</keyword>
<protein>
    <recommendedName>
        <fullName evidence="2">histidine kinase</fullName>
        <ecNumber evidence="2">2.7.13.3</ecNumber>
    </recommendedName>
</protein>
<feature type="domain" description="Histidine kinase/HSP90-like ATPase" evidence="10">
    <location>
        <begin position="333"/>
        <end position="418"/>
    </location>
</feature>
<dbReference type="Gene3D" id="1.20.5.1930">
    <property type="match status" value="1"/>
</dbReference>
<keyword evidence="7" id="KW-0067">ATP-binding</keyword>
<dbReference type="InterPro" id="IPR011712">
    <property type="entry name" value="Sig_transdc_His_kin_sub3_dim/P"/>
</dbReference>
<evidence type="ECO:0000259" key="11">
    <source>
        <dbReference type="Pfam" id="PF07730"/>
    </source>
</evidence>
<feature type="transmembrane region" description="Helical" evidence="9">
    <location>
        <begin position="12"/>
        <end position="31"/>
    </location>
</feature>
<dbReference type="AlphaFoldDB" id="A0A4S8PKG4"/>
<dbReference type="Pfam" id="PF02518">
    <property type="entry name" value="HATPase_c"/>
    <property type="match status" value="1"/>
</dbReference>
<keyword evidence="9" id="KW-1133">Transmembrane helix</keyword>
<reference evidence="13 14" key="1">
    <citation type="journal article" date="2018" name="Int. J. Syst. Evol. Microbiol.">
        <title>Glycomyces paridis sp. nov., isolated from the medicinal plant Paris polyphylla.</title>
        <authorList>
            <person name="Fang X.M."/>
            <person name="Bai J.L."/>
            <person name="Su J."/>
            <person name="Zhao L.L."/>
            <person name="Liu H.Y."/>
            <person name="Ma B.P."/>
            <person name="Zhang Y.Q."/>
            <person name="Yu L.Y."/>
        </authorList>
    </citation>
    <scope>NUCLEOTIDE SEQUENCE [LARGE SCALE GENOMIC DNA]</scope>
    <source>
        <strain evidence="13 14">CPCC 204357</strain>
    </source>
</reference>
<evidence type="ECO:0000313" key="13">
    <source>
        <dbReference type="EMBL" id="THV31253.1"/>
    </source>
</evidence>
<dbReference type="EC" id="2.7.13.3" evidence="2"/>
<dbReference type="InterPro" id="IPR025828">
    <property type="entry name" value="Put_sensor_dom"/>
</dbReference>
<keyword evidence="3" id="KW-0597">Phosphoprotein</keyword>
<dbReference type="InterPro" id="IPR003594">
    <property type="entry name" value="HATPase_dom"/>
</dbReference>
<evidence type="ECO:0000256" key="1">
    <source>
        <dbReference type="ARBA" id="ARBA00000085"/>
    </source>
</evidence>
<evidence type="ECO:0000256" key="5">
    <source>
        <dbReference type="ARBA" id="ARBA00022741"/>
    </source>
</evidence>
<evidence type="ECO:0000256" key="7">
    <source>
        <dbReference type="ARBA" id="ARBA00022840"/>
    </source>
</evidence>
<feature type="transmembrane region" description="Helical" evidence="9">
    <location>
        <begin position="106"/>
        <end position="129"/>
    </location>
</feature>
<proteinExistence type="predicted"/>
<evidence type="ECO:0000256" key="3">
    <source>
        <dbReference type="ARBA" id="ARBA00022553"/>
    </source>
</evidence>
<dbReference type="InterPro" id="IPR050482">
    <property type="entry name" value="Sensor_HK_TwoCompSys"/>
</dbReference>
<dbReference type="Proteomes" id="UP000305792">
    <property type="component" value="Unassembled WGS sequence"/>
</dbReference>
<dbReference type="PANTHER" id="PTHR24421">
    <property type="entry name" value="NITRATE/NITRITE SENSOR PROTEIN NARX-RELATED"/>
    <property type="match status" value="1"/>
</dbReference>
<dbReference type="InterPro" id="IPR036890">
    <property type="entry name" value="HATPase_C_sf"/>
</dbReference>
<dbReference type="CDD" id="cd16917">
    <property type="entry name" value="HATPase_UhpB-NarQ-NarX-like"/>
    <property type="match status" value="1"/>
</dbReference>